<dbReference type="Pfam" id="PF03200">
    <property type="entry name" value="Glyco_hydro_63"/>
    <property type="match status" value="2"/>
</dbReference>
<dbReference type="InterPro" id="IPR004888">
    <property type="entry name" value="Glycoside_hydrolase_63"/>
</dbReference>
<accession>A0AAD2DLC5</accession>
<evidence type="ECO:0000313" key="8">
    <source>
        <dbReference type="EMBL" id="CAI9756358.1"/>
    </source>
</evidence>
<dbReference type="Pfam" id="PF16923">
    <property type="entry name" value="Glyco_hydro_63N"/>
    <property type="match status" value="1"/>
</dbReference>
<evidence type="ECO:0000256" key="4">
    <source>
        <dbReference type="RuleBase" id="RU368089"/>
    </source>
</evidence>
<dbReference type="PANTHER" id="PTHR10412">
    <property type="entry name" value="MANNOSYL-OLIGOSACCHARIDE GLUCOSIDASE"/>
    <property type="match status" value="1"/>
</dbReference>
<feature type="domain" description="Glycosyl hydrolase family 63 C-terminal" evidence="6">
    <location>
        <begin position="531"/>
        <end position="757"/>
    </location>
</feature>
<feature type="domain" description="Glycosyl hydrolase family 63 C-terminal" evidence="6">
    <location>
        <begin position="317"/>
        <end position="466"/>
    </location>
</feature>
<dbReference type="GO" id="GO:0009311">
    <property type="term" value="P:oligosaccharide metabolic process"/>
    <property type="evidence" value="ECO:0007669"/>
    <property type="project" value="UniProtKB-UniRule"/>
</dbReference>
<dbReference type="Gene3D" id="1.50.10.10">
    <property type="match status" value="2"/>
</dbReference>
<evidence type="ECO:0000256" key="1">
    <source>
        <dbReference type="ARBA" id="ARBA00010833"/>
    </source>
</evidence>
<dbReference type="Proteomes" id="UP000834106">
    <property type="component" value="Chromosome 2"/>
</dbReference>
<keyword evidence="4" id="KW-0256">Endoplasmic reticulum</keyword>
<dbReference type="SUPFAM" id="SSF48208">
    <property type="entry name" value="Six-hairpin glycosidases"/>
    <property type="match status" value="1"/>
</dbReference>
<sequence length="762" mass="87214">MAGASRRSTRSKTPSSSGDKNDDPSIRNVKPNTRILKSVNHLINPAEEPAKPRVVTPFTAPKLMELTMFQGEHKESLYWGTYRPHVYFGVRARTPQSLLAGLMWLGVREGRYSMRHVCQNSDELKTYGWTHHNGRDYGRQVLVDQEFTLMTSFLKYKEKESGYGGDWAVRIEAQSEKHSEDMSELVHLFFYVGDEGGAAIDLGGGVVNIHDDSILAFGLRNDVGNWQLHLGSEDDCEIHYSGFKTLHIHNLSDLVVANLGTQARKFNRLQLPDTSEHSPNILVFQISARIPFRVDIVFVSGSSGHNSRMEERFRSLTGNLLTSRLNEKKDQFDDKFAKCFNISDELNPEAKVVSKAALGNLLGGIGYFYGQSKISPLPSSNLKLGDNFISYWPAELYTAVPSRPFFPRGFLWDEGFHQLLIWRWDVHISLDIIGHWLDLMNIEGWIPREQILGAEALSAVCPRLQIALQAAKELNLSGFARCVGALRKGFWTFVDIKLSFSCHSFDPSSESNNFLFGVLGHYLLDWMIILFLGKENEIGKEYGLTARLLSDFELLNKMHFDYTHGAYFDYGNHTEQVRLSWQLMKRASDYPIHELVREVSEEPVLRLVPHIGYVSLFPFMGRLIPPDSWILEKQLDLISNRSTLWTNFGLRSLAKTSSLYMKRNTEHDPPYWRGAIWMNMNYLILSSLNHYSKVDGPYRERAKIVYTDLRDNLIRNVVRNYNQTGYLWEQYDQKKGKGKGARLFTGWTSLVLLIMAEAYNEC</sequence>
<dbReference type="InterPro" id="IPR031335">
    <property type="entry name" value="Glyco_hydro_63_C"/>
</dbReference>
<evidence type="ECO:0000259" key="6">
    <source>
        <dbReference type="Pfam" id="PF03200"/>
    </source>
</evidence>
<protein>
    <recommendedName>
        <fullName evidence="4">Mannosyl-oligosaccharide glucosidase</fullName>
        <ecNumber evidence="4">3.2.1.106</ecNumber>
    </recommendedName>
</protein>
<dbReference type="InterPro" id="IPR038518">
    <property type="entry name" value="Glyco_hydro_63N_sf"/>
</dbReference>
<comment type="subcellular location">
    <subcellularLocation>
        <location evidence="4">Endoplasmic reticulum membrane</location>
        <topology evidence="4">Single-pass type II membrane protein</topology>
    </subcellularLocation>
</comment>
<dbReference type="GO" id="GO:0005789">
    <property type="term" value="C:endoplasmic reticulum membrane"/>
    <property type="evidence" value="ECO:0007669"/>
    <property type="project" value="UniProtKB-SubCell"/>
</dbReference>
<evidence type="ECO:0000256" key="3">
    <source>
        <dbReference type="ARBA" id="ARBA00023295"/>
    </source>
</evidence>
<reference evidence="8" key="1">
    <citation type="submission" date="2023-05" db="EMBL/GenBank/DDBJ databases">
        <authorList>
            <person name="Huff M."/>
        </authorList>
    </citation>
    <scope>NUCLEOTIDE SEQUENCE</scope>
</reference>
<proteinExistence type="inferred from homology"/>
<keyword evidence="2 4" id="KW-0378">Hydrolase</keyword>
<organism evidence="8 9">
    <name type="scientific">Fraxinus pennsylvanica</name>
    <dbReference type="NCBI Taxonomy" id="56036"/>
    <lineage>
        <taxon>Eukaryota</taxon>
        <taxon>Viridiplantae</taxon>
        <taxon>Streptophyta</taxon>
        <taxon>Embryophyta</taxon>
        <taxon>Tracheophyta</taxon>
        <taxon>Spermatophyta</taxon>
        <taxon>Magnoliopsida</taxon>
        <taxon>eudicotyledons</taxon>
        <taxon>Gunneridae</taxon>
        <taxon>Pentapetalae</taxon>
        <taxon>asterids</taxon>
        <taxon>lamiids</taxon>
        <taxon>Lamiales</taxon>
        <taxon>Oleaceae</taxon>
        <taxon>Oleeae</taxon>
        <taxon>Fraxinus</taxon>
    </lineage>
</organism>
<keyword evidence="3 4" id="KW-0326">Glycosidase</keyword>
<dbReference type="EMBL" id="OU503037">
    <property type="protein sequence ID" value="CAI9756358.1"/>
    <property type="molecule type" value="Genomic_DNA"/>
</dbReference>
<gene>
    <name evidence="8" type="ORF">FPE_LOCUS3788</name>
</gene>
<dbReference type="FunFam" id="2.70.98.110:FF:000002">
    <property type="entry name" value="Mannosyl-oligosaccharide glucosidase GCS1"/>
    <property type="match status" value="1"/>
</dbReference>
<dbReference type="AlphaFoldDB" id="A0AAD2DLC5"/>
<dbReference type="PANTHER" id="PTHR10412:SF20">
    <property type="entry name" value="MANNOSYL-OLIGOSACCHARIDE GLUCOSIDASE GCS1"/>
    <property type="match status" value="1"/>
</dbReference>
<comment type="catalytic activity">
    <reaction evidence="4">
        <text>N(4)-(alpha-D-Glc-(1-&gt;2)-alpha-D-Glc-(1-&gt;3)-alpha-D-Glc-(1-&gt;3)-alpha-D-Man-(1-&gt;2)-alpha-D-Man-(1-&gt;2)-alpha-D-Man-(1-&gt;3)-[alpha-D-Man-(1-&gt;2)-alpha-D-Man-(1-&gt;3)-[alpha-D-Man-(1-&gt;2)-alpha-D-Man-(1-&gt;6)]-alpha-D-Man-(1-&gt;6)]-beta-D-Man-(1-&gt;4)-beta-D-GlcNAc-(1-&gt;4)-beta-D-GlcNAc)-L-asparaginyl-[protein] + H2O = N(4)-(alpha-D-Glc-(1-&gt;3)-alpha-D-Glc-(1-&gt;3)-alpha-D-Man-(1-&gt;2)-alpha-D-Man-(1-&gt;2)-alpha-D-Man-(1-&gt;3)-[alpha-D-Man-(1-&gt;2)-alpha-D-Man-(1-&gt;3)-[alpha-D-Man-(1-&gt;2)-alpha-D-Man-(1-&gt;6)]-alpha-D-Man-(1-&gt;6)]-beta-D-Man-(1-&gt;4)-beta-D-GlcNAc-(1-&gt;4)-beta-D-GlcNAc)-L-asparaginyl-[protein] + beta-D-glucose</text>
        <dbReference type="Rhea" id="RHEA:55988"/>
        <dbReference type="Rhea" id="RHEA-COMP:12806"/>
        <dbReference type="Rhea" id="RHEA-COMP:14355"/>
        <dbReference type="ChEBI" id="CHEBI:15377"/>
        <dbReference type="ChEBI" id="CHEBI:15903"/>
        <dbReference type="ChEBI" id="CHEBI:59082"/>
        <dbReference type="ChEBI" id="CHEBI:132537"/>
        <dbReference type="EC" id="3.2.1.106"/>
    </reaction>
</comment>
<evidence type="ECO:0000259" key="7">
    <source>
        <dbReference type="Pfam" id="PF16923"/>
    </source>
</evidence>
<dbReference type="InterPro" id="IPR031631">
    <property type="entry name" value="Glyco_hydro_63N"/>
</dbReference>
<name>A0AAD2DLC5_9LAMI</name>
<dbReference type="Gene3D" id="2.70.98.110">
    <property type="entry name" value="Glycosyl hydrolase family 63, N-terminal domain"/>
    <property type="match status" value="1"/>
</dbReference>
<evidence type="ECO:0000313" key="9">
    <source>
        <dbReference type="Proteomes" id="UP000834106"/>
    </source>
</evidence>
<feature type="region of interest" description="Disordered" evidence="5">
    <location>
        <begin position="1"/>
        <end position="32"/>
    </location>
</feature>
<dbReference type="InterPro" id="IPR012341">
    <property type="entry name" value="6hp_glycosidase-like_sf"/>
</dbReference>
<dbReference type="GO" id="GO:0006487">
    <property type="term" value="P:protein N-linked glycosylation"/>
    <property type="evidence" value="ECO:0007669"/>
    <property type="project" value="UniProtKB-UniRule"/>
</dbReference>
<comment type="similarity">
    <text evidence="1 4">Belongs to the glycosyl hydrolase 63 family.</text>
</comment>
<dbReference type="EC" id="3.2.1.106" evidence="4"/>
<evidence type="ECO:0000256" key="2">
    <source>
        <dbReference type="ARBA" id="ARBA00022801"/>
    </source>
</evidence>
<dbReference type="InterPro" id="IPR008928">
    <property type="entry name" value="6-hairpin_glycosidase_sf"/>
</dbReference>
<evidence type="ECO:0000256" key="5">
    <source>
        <dbReference type="SAM" id="MobiDB-lite"/>
    </source>
</evidence>
<keyword evidence="9" id="KW-1185">Reference proteome</keyword>
<comment type="function">
    <text evidence="4">Cleaves the distal alpha 1,2-linked glucose residue from the Glc(3)Man(9)GlcNAc(2) oligosaccharide precursor.</text>
</comment>
<feature type="domain" description="Glycosyl hydrolase family 63 N-terminal" evidence="7">
    <location>
        <begin position="76"/>
        <end position="237"/>
    </location>
</feature>
<dbReference type="GO" id="GO:0004573">
    <property type="term" value="F:Glc3Man9GlcNAc2 oligosaccharide glucosidase activity"/>
    <property type="evidence" value="ECO:0007669"/>
    <property type="project" value="UniProtKB-UniRule"/>
</dbReference>